<feature type="chain" id="PRO_5035943204" evidence="1">
    <location>
        <begin position="18"/>
        <end position="185"/>
    </location>
</feature>
<dbReference type="OrthoDB" id="7412749at2759"/>
<proteinExistence type="predicted"/>
<protein>
    <submittedName>
        <fullName evidence="2">Uncharacterized protein</fullName>
    </submittedName>
</protein>
<dbReference type="PROSITE" id="PS51257">
    <property type="entry name" value="PROKAR_LIPOPROTEIN"/>
    <property type="match status" value="1"/>
</dbReference>
<accession>A0A8S1ANB3</accession>
<name>A0A8S1ANB3_ARCPL</name>
<dbReference type="AlphaFoldDB" id="A0A8S1ANB3"/>
<keyword evidence="3" id="KW-1185">Reference proteome</keyword>
<dbReference type="Proteomes" id="UP000494106">
    <property type="component" value="Unassembled WGS sequence"/>
</dbReference>
<comment type="caution">
    <text evidence="2">The sequence shown here is derived from an EMBL/GenBank/DDBJ whole genome shotgun (WGS) entry which is preliminary data.</text>
</comment>
<evidence type="ECO:0000313" key="2">
    <source>
        <dbReference type="EMBL" id="CAB3247042.1"/>
    </source>
</evidence>
<sequence length="185" mass="20056">MREIVISIFFLVAGCTGTANFDDFMGKLTPVATVPPVNSILPCTKMIYSKNPENSQCKCLDEKKTELIDIKKIKQRGNNVASIPVVVAEDVSDALSLLNVTCDCGGEHFGNRAVVKLLNENYFVIYTRLSPTENEPVLATVFAKAVPAFLEIVNLVKTIPGLGNKTVGIVCSVEFDPSEASSRSK</sequence>
<evidence type="ECO:0000256" key="1">
    <source>
        <dbReference type="SAM" id="SignalP"/>
    </source>
</evidence>
<gene>
    <name evidence="2" type="ORF">APLA_LOCUS11156</name>
</gene>
<feature type="signal peptide" evidence="1">
    <location>
        <begin position="1"/>
        <end position="17"/>
    </location>
</feature>
<organism evidence="2 3">
    <name type="scientific">Arctia plantaginis</name>
    <name type="common">Wood tiger moth</name>
    <name type="synonym">Phalaena plantaginis</name>
    <dbReference type="NCBI Taxonomy" id="874455"/>
    <lineage>
        <taxon>Eukaryota</taxon>
        <taxon>Metazoa</taxon>
        <taxon>Ecdysozoa</taxon>
        <taxon>Arthropoda</taxon>
        <taxon>Hexapoda</taxon>
        <taxon>Insecta</taxon>
        <taxon>Pterygota</taxon>
        <taxon>Neoptera</taxon>
        <taxon>Endopterygota</taxon>
        <taxon>Lepidoptera</taxon>
        <taxon>Glossata</taxon>
        <taxon>Ditrysia</taxon>
        <taxon>Noctuoidea</taxon>
        <taxon>Erebidae</taxon>
        <taxon>Arctiinae</taxon>
        <taxon>Arctia</taxon>
    </lineage>
</organism>
<reference evidence="2 3" key="1">
    <citation type="submission" date="2020-04" db="EMBL/GenBank/DDBJ databases">
        <authorList>
            <person name="Wallbank WR R."/>
            <person name="Pardo Diaz C."/>
            <person name="Kozak K."/>
            <person name="Martin S."/>
            <person name="Jiggins C."/>
            <person name="Moest M."/>
            <person name="Warren A I."/>
            <person name="Byers J.R.P. K."/>
            <person name="Montejo-Kovacevich G."/>
            <person name="Yen C E."/>
        </authorList>
    </citation>
    <scope>NUCLEOTIDE SEQUENCE [LARGE SCALE GENOMIC DNA]</scope>
</reference>
<dbReference type="EMBL" id="CADEBC010000530">
    <property type="protein sequence ID" value="CAB3247042.1"/>
    <property type="molecule type" value="Genomic_DNA"/>
</dbReference>
<evidence type="ECO:0000313" key="3">
    <source>
        <dbReference type="Proteomes" id="UP000494106"/>
    </source>
</evidence>
<keyword evidence="1" id="KW-0732">Signal</keyword>